<dbReference type="PROSITE" id="PS50178">
    <property type="entry name" value="ZF_FYVE"/>
    <property type="match status" value="1"/>
</dbReference>
<dbReference type="GO" id="GO:0008270">
    <property type="term" value="F:zinc ion binding"/>
    <property type="evidence" value="ECO:0007669"/>
    <property type="project" value="UniProtKB-KW"/>
</dbReference>
<evidence type="ECO:0000256" key="4">
    <source>
        <dbReference type="PROSITE-ProRule" id="PRU00091"/>
    </source>
</evidence>
<dbReference type="Gene3D" id="3.30.40.10">
    <property type="entry name" value="Zinc/RING finger domain, C3HC4 (zinc finger)"/>
    <property type="match status" value="1"/>
</dbReference>
<feature type="region of interest" description="Disordered" evidence="5">
    <location>
        <begin position="161"/>
        <end position="194"/>
    </location>
</feature>
<keyword evidence="2 4" id="KW-0863">Zinc-finger</keyword>
<keyword evidence="1" id="KW-0479">Metal-binding</keyword>
<dbReference type="AlphaFoldDB" id="A0A813DY69"/>
<evidence type="ECO:0000256" key="3">
    <source>
        <dbReference type="ARBA" id="ARBA00022833"/>
    </source>
</evidence>
<evidence type="ECO:0000256" key="1">
    <source>
        <dbReference type="ARBA" id="ARBA00022723"/>
    </source>
</evidence>
<name>A0A813DY69_POLGL</name>
<keyword evidence="3" id="KW-0862">Zinc</keyword>
<feature type="domain" description="FYVE-type" evidence="6">
    <location>
        <begin position="263"/>
        <end position="297"/>
    </location>
</feature>
<evidence type="ECO:0000256" key="5">
    <source>
        <dbReference type="SAM" id="MobiDB-lite"/>
    </source>
</evidence>
<proteinExistence type="predicted"/>
<dbReference type="PANTHER" id="PTHR39490">
    <property type="entry name" value="ARRESTIN DOMAIN-CONTAINING PROTEIN D"/>
    <property type="match status" value="1"/>
</dbReference>
<evidence type="ECO:0000313" key="8">
    <source>
        <dbReference type="Proteomes" id="UP000654075"/>
    </source>
</evidence>
<organism evidence="7 8">
    <name type="scientific">Polarella glacialis</name>
    <name type="common">Dinoflagellate</name>
    <dbReference type="NCBI Taxonomy" id="89957"/>
    <lineage>
        <taxon>Eukaryota</taxon>
        <taxon>Sar</taxon>
        <taxon>Alveolata</taxon>
        <taxon>Dinophyceae</taxon>
        <taxon>Suessiales</taxon>
        <taxon>Suessiaceae</taxon>
        <taxon>Polarella</taxon>
    </lineage>
</organism>
<keyword evidence="8" id="KW-1185">Reference proteome</keyword>
<dbReference type="SUPFAM" id="SSF57903">
    <property type="entry name" value="FYVE/PHD zinc finger"/>
    <property type="match status" value="1"/>
</dbReference>
<evidence type="ECO:0000313" key="7">
    <source>
        <dbReference type="EMBL" id="CAE8592868.1"/>
    </source>
</evidence>
<dbReference type="InterPro" id="IPR052113">
    <property type="entry name" value="FYVE-type_Zinc_Finger"/>
</dbReference>
<dbReference type="InterPro" id="IPR011011">
    <property type="entry name" value="Znf_FYVE_PHD"/>
</dbReference>
<comment type="caution">
    <text evidence="7">The sequence shown here is derived from an EMBL/GenBank/DDBJ whole genome shotgun (WGS) entry which is preliminary data.</text>
</comment>
<dbReference type="EMBL" id="CAJNNV010005938">
    <property type="protein sequence ID" value="CAE8592868.1"/>
    <property type="molecule type" value="Genomic_DNA"/>
</dbReference>
<dbReference type="SMART" id="SM00064">
    <property type="entry name" value="FYVE"/>
    <property type="match status" value="1"/>
</dbReference>
<reference evidence="7" key="1">
    <citation type="submission" date="2021-02" db="EMBL/GenBank/DDBJ databases">
        <authorList>
            <person name="Dougan E. K."/>
            <person name="Rhodes N."/>
            <person name="Thang M."/>
            <person name="Chan C."/>
        </authorList>
    </citation>
    <scope>NUCLEOTIDE SEQUENCE</scope>
</reference>
<evidence type="ECO:0000256" key="2">
    <source>
        <dbReference type="ARBA" id="ARBA00022771"/>
    </source>
</evidence>
<gene>
    <name evidence="7" type="ORF">PGLA1383_LOCUS11488</name>
</gene>
<dbReference type="InterPro" id="IPR000306">
    <property type="entry name" value="Znf_FYVE"/>
</dbReference>
<dbReference type="PANTHER" id="PTHR39490:SF8">
    <property type="entry name" value="ZINC FINGER FYVE DOMAIN-CONTAINING PROTEIN 21"/>
    <property type="match status" value="1"/>
</dbReference>
<dbReference type="InterPro" id="IPR013083">
    <property type="entry name" value="Znf_RING/FYVE/PHD"/>
</dbReference>
<protein>
    <recommendedName>
        <fullName evidence="6">FYVE-type domain-containing protein</fullName>
    </recommendedName>
</protein>
<dbReference type="Pfam" id="PF01363">
    <property type="entry name" value="FYVE"/>
    <property type="match status" value="1"/>
</dbReference>
<sequence>MWREAAGGSSPPEASALPVTYKYLVTGAAQPSSLPGAAAGKPHLTIGDVMEEAALARLFPTAPQLRDGLHRPEAYGEMLSDASEACSRWGLAFKPKGFKPFRFPACADRVIYWAPDELHERMSWDILQGGYSVNHGQLGSDHKPVCLEAVLRIAKGTAEMRGASSELRSGEPTTSELGWSSESSAAPASPSAIRRSQATFLDEEDDLDEEFPAAALPEVAARGRASSMHQVLGEVVRRGSAALNRPGPSLRERLGSGWNWTPDKEVAACEICATAFSFTRRRHHCRRCGRCVCAPCSPPESWRPTELSGNSQPLLPPCRFSCGSLLCRQDFYEVYLLFSKRNNQSRKVDYLDRCCYLQAAVSLSLGSAVAQTAQEAEA</sequence>
<feature type="compositionally biased region" description="Low complexity" evidence="5">
    <location>
        <begin position="180"/>
        <end position="192"/>
    </location>
</feature>
<dbReference type="InterPro" id="IPR017455">
    <property type="entry name" value="Znf_FYVE-rel"/>
</dbReference>
<accession>A0A813DY69</accession>
<dbReference type="Proteomes" id="UP000654075">
    <property type="component" value="Unassembled WGS sequence"/>
</dbReference>
<evidence type="ECO:0000259" key="6">
    <source>
        <dbReference type="PROSITE" id="PS50178"/>
    </source>
</evidence>